<evidence type="ECO:0000256" key="1">
    <source>
        <dbReference type="SAM" id="MobiDB-lite"/>
    </source>
</evidence>
<feature type="compositionally biased region" description="Polar residues" evidence="1">
    <location>
        <begin position="23"/>
        <end position="36"/>
    </location>
</feature>
<dbReference type="EMBL" id="BGZK01000036">
    <property type="protein sequence ID" value="GBP09641.1"/>
    <property type="molecule type" value="Genomic_DNA"/>
</dbReference>
<feature type="compositionally biased region" description="Acidic residues" evidence="1">
    <location>
        <begin position="38"/>
        <end position="47"/>
    </location>
</feature>
<evidence type="ECO:0000313" key="2">
    <source>
        <dbReference type="EMBL" id="GBP09641.1"/>
    </source>
</evidence>
<dbReference type="AlphaFoldDB" id="A0A4C1T8M1"/>
<gene>
    <name evidence="2" type="ORF">EVAR_76618_1</name>
</gene>
<proteinExistence type="predicted"/>
<dbReference type="OrthoDB" id="10653838at2759"/>
<organism evidence="2 3">
    <name type="scientific">Eumeta variegata</name>
    <name type="common">Bagworm moth</name>
    <name type="synonym">Eumeta japonica</name>
    <dbReference type="NCBI Taxonomy" id="151549"/>
    <lineage>
        <taxon>Eukaryota</taxon>
        <taxon>Metazoa</taxon>
        <taxon>Ecdysozoa</taxon>
        <taxon>Arthropoda</taxon>
        <taxon>Hexapoda</taxon>
        <taxon>Insecta</taxon>
        <taxon>Pterygota</taxon>
        <taxon>Neoptera</taxon>
        <taxon>Endopterygota</taxon>
        <taxon>Lepidoptera</taxon>
        <taxon>Glossata</taxon>
        <taxon>Ditrysia</taxon>
        <taxon>Tineoidea</taxon>
        <taxon>Psychidae</taxon>
        <taxon>Oiketicinae</taxon>
        <taxon>Eumeta</taxon>
    </lineage>
</organism>
<feature type="compositionally biased region" description="Basic and acidic residues" evidence="1">
    <location>
        <begin position="48"/>
        <end position="61"/>
    </location>
</feature>
<name>A0A4C1T8M1_EUMVA</name>
<reference evidence="2 3" key="1">
    <citation type="journal article" date="2019" name="Commun. Biol.">
        <title>The bagworm genome reveals a unique fibroin gene that provides high tensile strength.</title>
        <authorList>
            <person name="Kono N."/>
            <person name="Nakamura H."/>
            <person name="Ohtoshi R."/>
            <person name="Tomita M."/>
            <person name="Numata K."/>
            <person name="Arakawa K."/>
        </authorList>
    </citation>
    <scope>NUCLEOTIDE SEQUENCE [LARGE SCALE GENOMIC DNA]</scope>
</reference>
<feature type="region of interest" description="Disordered" evidence="1">
    <location>
        <begin position="1"/>
        <end position="77"/>
    </location>
</feature>
<evidence type="ECO:0000313" key="3">
    <source>
        <dbReference type="Proteomes" id="UP000299102"/>
    </source>
</evidence>
<comment type="caution">
    <text evidence="2">The sequence shown here is derived from an EMBL/GenBank/DDBJ whole genome shotgun (WGS) entry which is preliminary data.</text>
</comment>
<protein>
    <submittedName>
        <fullName evidence="2">Uncharacterized protein</fullName>
    </submittedName>
</protein>
<sequence length="144" mass="15988">MKKRGTVKYPNFPSAIQPLPVVNSDSLPVLTPSQNYEMELENEDSSVEEEKRNKPSTLHDPDFEEKDDLPHKLSQSELSKRLLNMSSNASGPFNLSHGMIDGWDLCGSAVCLGVHIRLWALDAGIAIRTSDKTTLQSPNNIRKA</sequence>
<accession>A0A4C1T8M1</accession>
<dbReference type="Proteomes" id="UP000299102">
    <property type="component" value="Unassembled WGS sequence"/>
</dbReference>
<keyword evidence="3" id="KW-1185">Reference proteome</keyword>